<dbReference type="AlphaFoldDB" id="A0A6J7Q7K3"/>
<reference evidence="3" key="1">
    <citation type="submission" date="2020-05" db="EMBL/GenBank/DDBJ databases">
        <authorList>
            <person name="Chiriac C."/>
            <person name="Salcher M."/>
            <person name="Ghai R."/>
            <person name="Kavagutti S V."/>
        </authorList>
    </citation>
    <scope>NUCLEOTIDE SEQUENCE</scope>
</reference>
<evidence type="ECO:0000256" key="1">
    <source>
        <dbReference type="ARBA" id="ARBA00023125"/>
    </source>
</evidence>
<proteinExistence type="predicted"/>
<accession>A0A6J7Q7K3</accession>
<sequence>MAIKHASGLSTRDEILRLTVEAIDEAGESGVHVGEIATASHVAVTSIYHFFQNREGLIEAAQASRFAREFTINANAFADEVNNCATQEEFRALLRQSLPYFFGPDGTRRRADRVNVLGSTYNRPSLTAAVSDRIVEATIELAKPLRIAQSKGWIREDLNIENLAAWYIATITSYAIVELTPATREFNWVATFVEAADYLLFRDQK</sequence>
<evidence type="ECO:0000313" key="4">
    <source>
        <dbReference type="EMBL" id="CAB5066396.1"/>
    </source>
</evidence>
<evidence type="ECO:0000313" key="3">
    <source>
        <dbReference type="EMBL" id="CAB5013710.1"/>
    </source>
</evidence>
<feature type="domain" description="HTH tetR-type" evidence="2">
    <location>
        <begin position="9"/>
        <end position="69"/>
    </location>
</feature>
<dbReference type="PROSITE" id="PS50977">
    <property type="entry name" value="HTH_TETR_2"/>
    <property type="match status" value="1"/>
</dbReference>
<dbReference type="SUPFAM" id="SSF46689">
    <property type="entry name" value="Homeodomain-like"/>
    <property type="match status" value="1"/>
</dbReference>
<dbReference type="InterPro" id="IPR001647">
    <property type="entry name" value="HTH_TetR"/>
</dbReference>
<gene>
    <name evidence="3" type="ORF">UFOPK4098_00445</name>
    <name evidence="4" type="ORF">UFOPK4347_01176</name>
</gene>
<protein>
    <submittedName>
        <fullName evidence="3">Unannotated protein</fullName>
    </submittedName>
</protein>
<keyword evidence="1" id="KW-0238">DNA-binding</keyword>
<name>A0A6J7Q7K3_9ZZZZ</name>
<dbReference type="InterPro" id="IPR009057">
    <property type="entry name" value="Homeodomain-like_sf"/>
</dbReference>
<dbReference type="Gene3D" id="1.10.357.10">
    <property type="entry name" value="Tetracycline Repressor, domain 2"/>
    <property type="match status" value="1"/>
</dbReference>
<organism evidence="3">
    <name type="scientific">freshwater metagenome</name>
    <dbReference type="NCBI Taxonomy" id="449393"/>
    <lineage>
        <taxon>unclassified sequences</taxon>
        <taxon>metagenomes</taxon>
        <taxon>ecological metagenomes</taxon>
    </lineage>
</organism>
<dbReference type="EMBL" id="CAFBQU010000032">
    <property type="protein sequence ID" value="CAB5066396.1"/>
    <property type="molecule type" value="Genomic_DNA"/>
</dbReference>
<evidence type="ECO:0000259" key="2">
    <source>
        <dbReference type="PROSITE" id="PS50977"/>
    </source>
</evidence>
<dbReference type="GO" id="GO:0003677">
    <property type="term" value="F:DNA binding"/>
    <property type="evidence" value="ECO:0007669"/>
    <property type="project" value="UniProtKB-KW"/>
</dbReference>
<dbReference type="Pfam" id="PF00440">
    <property type="entry name" value="TetR_N"/>
    <property type="match status" value="1"/>
</dbReference>
<dbReference type="EMBL" id="CAFBPN010000013">
    <property type="protein sequence ID" value="CAB5013710.1"/>
    <property type="molecule type" value="Genomic_DNA"/>
</dbReference>